<dbReference type="Pfam" id="PF00657">
    <property type="entry name" value="Lipase_GDSL"/>
    <property type="match status" value="1"/>
</dbReference>
<sequence length="292" mass="30342">MQLIAFILATVHVASAIVLPRDGVHLAVSPKCGSFSGAPADVNAGLKSLSSYKTVVSFGDEFSADGGVSNGPSWVDYLASAAGASLEDWAASGAVVDNTQWPGVKLAPANDFLMQFSSFVSRGKQYDRNTTLYTIFFGIEDYKVALASGGADLTNIAQSIVYQIAVLSSSPVFGRNFLIVDNHGLGTESPTGAAFKKELFSGLGAVGKYVGANVGFVDLSNVWTSVLGSSPGYAAFGYTSPGACLASAGSTAGVCADPDHTLYWTPGTPTTATHRLITNYVQQVLSQCKSSY</sequence>
<dbReference type="InterPro" id="IPR036514">
    <property type="entry name" value="SGNH_hydro_sf"/>
</dbReference>
<dbReference type="AlphaFoldDB" id="A0A5C3M9E5"/>
<proteinExistence type="predicted"/>
<feature type="signal peptide" evidence="1">
    <location>
        <begin position="1"/>
        <end position="16"/>
    </location>
</feature>
<evidence type="ECO:0000313" key="3">
    <source>
        <dbReference type="Proteomes" id="UP000308652"/>
    </source>
</evidence>
<dbReference type="SUPFAM" id="SSF52266">
    <property type="entry name" value="SGNH hydrolase"/>
    <property type="match status" value="1"/>
</dbReference>
<keyword evidence="1" id="KW-0732">Signal</keyword>
<reference evidence="2 3" key="1">
    <citation type="journal article" date="2019" name="Nat. Ecol. Evol.">
        <title>Megaphylogeny resolves global patterns of mushroom evolution.</title>
        <authorList>
            <person name="Varga T."/>
            <person name="Krizsan K."/>
            <person name="Foldi C."/>
            <person name="Dima B."/>
            <person name="Sanchez-Garcia M."/>
            <person name="Sanchez-Ramirez S."/>
            <person name="Szollosi G.J."/>
            <person name="Szarkandi J.G."/>
            <person name="Papp V."/>
            <person name="Albert L."/>
            <person name="Andreopoulos W."/>
            <person name="Angelini C."/>
            <person name="Antonin V."/>
            <person name="Barry K.W."/>
            <person name="Bougher N.L."/>
            <person name="Buchanan P."/>
            <person name="Buyck B."/>
            <person name="Bense V."/>
            <person name="Catcheside P."/>
            <person name="Chovatia M."/>
            <person name="Cooper J."/>
            <person name="Damon W."/>
            <person name="Desjardin D."/>
            <person name="Finy P."/>
            <person name="Geml J."/>
            <person name="Haridas S."/>
            <person name="Hughes K."/>
            <person name="Justo A."/>
            <person name="Karasinski D."/>
            <person name="Kautmanova I."/>
            <person name="Kiss B."/>
            <person name="Kocsube S."/>
            <person name="Kotiranta H."/>
            <person name="LaButti K.M."/>
            <person name="Lechner B.E."/>
            <person name="Liimatainen K."/>
            <person name="Lipzen A."/>
            <person name="Lukacs Z."/>
            <person name="Mihaltcheva S."/>
            <person name="Morgado L.N."/>
            <person name="Niskanen T."/>
            <person name="Noordeloos M.E."/>
            <person name="Ohm R.A."/>
            <person name="Ortiz-Santana B."/>
            <person name="Ovrebo C."/>
            <person name="Racz N."/>
            <person name="Riley R."/>
            <person name="Savchenko A."/>
            <person name="Shiryaev A."/>
            <person name="Soop K."/>
            <person name="Spirin V."/>
            <person name="Szebenyi C."/>
            <person name="Tomsovsky M."/>
            <person name="Tulloss R.E."/>
            <person name="Uehling J."/>
            <person name="Grigoriev I.V."/>
            <person name="Vagvolgyi C."/>
            <person name="Papp T."/>
            <person name="Martin F.M."/>
            <person name="Miettinen O."/>
            <person name="Hibbett D.S."/>
            <person name="Nagy L.G."/>
        </authorList>
    </citation>
    <scope>NUCLEOTIDE SEQUENCE [LARGE SCALE GENOMIC DNA]</scope>
    <source>
        <strain evidence="2 3">CBS 166.37</strain>
    </source>
</reference>
<dbReference type="InterPro" id="IPR001087">
    <property type="entry name" value="GDSL"/>
</dbReference>
<dbReference type="EMBL" id="ML213593">
    <property type="protein sequence ID" value="TFK42074.1"/>
    <property type="molecule type" value="Genomic_DNA"/>
</dbReference>
<accession>A0A5C3M9E5</accession>
<gene>
    <name evidence="2" type="ORF">BDQ12DRAFT_663333</name>
</gene>
<dbReference type="Gene3D" id="3.40.50.1110">
    <property type="entry name" value="SGNH hydrolase"/>
    <property type="match status" value="1"/>
</dbReference>
<name>A0A5C3M9E5_9AGAR</name>
<evidence type="ECO:0000256" key="1">
    <source>
        <dbReference type="SAM" id="SignalP"/>
    </source>
</evidence>
<protein>
    <recommendedName>
        <fullName evidence="4">Carbohydrate esterase family 16 protein</fullName>
    </recommendedName>
</protein>
<dbReference type="GO" id="GO:0016788">
    <property type="term" value="F:hydrolase activity, acting on ester bonds"/>
    <property type="evidence" value="ECO:0007669"/>
    <property type="project" value="InterPro"/>
</dbReference>
<organism evidence="2 3">
    <name type="scientific">Crucibulum laeve</name>
    <dbReference type="NCBI Taxonomy" id="68775"/>
    <lineage>
        <taxon>Eukaryota</taxon>
        <taxon>Fungi</taxon>
        <taxon>Dikarya</taxon>
        <taxon>Basidiomycota</taxon>
        <taxon>Agaricomycotina</taxon>
        <taxon>Agaricomycetes</taxon>
        <taxon>Agaricomycetidae</taxon>
        <taxon>Agaricales</taxon>
        <taxon>Agaricineae</taxon>
        <taxon>Nidulariaceae</taxon>
        <taxon>Crucibulum</taxon>
    </lineage>
</organism>
<keyword evidence="3" id="KW-1185">Reference proteome</keyword>
<dbReference type="OrthoDB" id="1600564at2759"/>
<evidence type="ECO:0000313" key="2">
    <source>
        <dbReference type="EMBL" id="TFK42074.1"/>
    </source>
</evidence>
<feature type="chain" id="PRO_5022866813" description="Carbohydrate esterase family 16 protein" evidence="1">
    <location>
        <begin position="17"/>
        <end position="292"/>
    </location>
</feature>
<evidence type="ECO:0008006" key="4">
    <source>
        <dbReference type="Google" id="ProtNLM"/>
    </source>
</evidence>
<dbReference type="Proteomes" id="UP000308652">
    <property type="component" value="Unassembled WGS sequence"/>
</dbReference>